<feature type="region of interest" description="Disordered" evidence="1">
    <location>
        <begin position="1307"/>
        <end position="1344"/>
    </location>
</feature>
<gene>
    <name evidence="2" type="ORF">DFH07DRAFT_779040</name>
</gene>
<proteinExistence type="predicted"/>
<evidence type="ECO:0000313" key="2">
    <source>
        <dbReference type="EMBL" id="KAJ7738537.1"/>
    </source>
</evidence>
<feature type="compositionally biased region" description="Polar residues" evidence="1">
    <location>
        <begin position="1307"/>
        <end position="1327"/>
    </location>
</feature>
<reference evidence="2" key="1">
    <citation type="submission" date="2023-03" db="EMBL/GenBank/DDBJ databases">
        <title>Massive genome expansion in bonnet fungi (Mycena s.s.) driven by repeated elements and novel gene families across ecological guilds.</title>
        <authorList>
            <consortium name="Lawrence Berkeley National Laboratory"/>
            <person name="Harder C.B."/>
            <person name="Miyauchi S."/>
            <person name="Viragh M."/>
            <person name="Kuo A."/>
            <person name="Thoen E."/>
            <person name="Andreopoulos B."/>
            <person name="Lu D."/>
            <person name="Skrede I."/>
            <person name="Drula E."/>
            <person name="Henrissat B."/>
            <person name="Morin E."/>
            <person name="Kohler A."/>
            <person name="Barry K."/>
            <person name="LaButti K."/>
            <person name="Morin E."/>
            <person name="Salamov A."/>
            <person name="Lipzen A."/>
            <person name="Mereny Z."/>
            <person name="Hegedus B."/>
            <person name="Baldrian P."/>
            <person name="Stursova M."/>
            <person name="Weitz H."/>
            <person name="Taylor A."/>
            <person name="Grigoriev I.V."/>
            <person name="Nagy L.G."/>
            <person name="Martin F."/>
            <person name="Kauserud H."/>
        </authorList>
    </citation>
    <scope>NUCLEOTIDE SEQUENCE</scope>
    <source>
        <strain evidence="2">CBHHK188m</strain>
    </source>
</reference>
<feature type="compositionally biased region" description="Basic residues" evidence="1">
    <location>
        <begin position="12"/>
        <end position="28"/>
    </location>
</feature>
<sequence length="1509" mass="165684">MESSHDLPGSSWRRKGHGRGRGPVRPARRVQPTTEVFGPYGHGLNGVSVPIVLTRPLEYQQRAPSTRPPGGETAADKRQREADTKLLARLAASRSRQEEEERLRGLKRKAPPKDSKPTKSVQVKYRGGTDISFCAMVSVPSRRRVPRPHVSQEWTPQPESTSISSCHTGEAACFGRGGVYPAIKSSQEGGSLVPKARTEIIVAQDQCDWSVELQDEHERCSRENLPATSKGGFGKAAAADSASSRMQTRRIKVELAKEIFVRDALTKFGGQKIEITQELRRPRGSRRRHRMKWVFGPECKFEGTCFVFGFCDEHRRSRGGGTCGAEWQKTWQSERSGARGRLVALRHFLFESSLVSSTPAQSNSMALYPATKTNLSAEEMVLDNGLALPDRQYWCLPPVRDAPSEFGAKGKYPMYLVTQGRVVGIWHNWTVVEAMVSGFPGGAQRGHRTREGCVQEWQEHCALGVHPHPVDPERLGATETTPPVPLASAIQARSPLGPGCPVEAGLQADFSVSSSIASSITTGYSSVPSTSSSVKSTTWAGLPHARYYAIWRGGVVFTDRRAARRAFEEAEAIEDERPQILSTGDGEEAQILGRYQIYPISAQPPDPEQMLGRFDISPISAHSKSAHRADFEQMSKRLAATLAISGYKSKQLTFAGAPLSQRAKVADAAPEIPRQANTRMHTSSSACCARREFASAEQALLWRLDPRERGCHKRLKRGGHIVGNEDLGHSRFAEVGQITNDSLPPCFIGPGAPSKNESAPSMFYLRGFPIGTNTNDALLQCIKGAGAPSKDERARRWFRGEVFQIRTKTNDALPPCIKGPGAPSKKESARRCFIGEVFPIGTNTNAPTLRGKTNAHIDVLSARFFELGQITNAPALASKNDSARRCFIGEVFPIRTNTNCIKGAGAPSKDERARRCFRGELFQIRTKTNSFRASSHRAQKVPALRTITSAHTYVLAQRFSRLGQVQINCRSWFEGHGLGTKLKESSNAQNGSRSDLPVLLACIKVQLGVQELQLQAQSSLQVLGLTARCTGLRLPHYAALEEMSSAAAPNLASLGVRQAVRGELSGYFLQMYYVHQHPSADLSPRRSHVRAIPDRASCHGHHRQRTASRAKKTREVLFASPSPQALSAALSPPCVYPLRAQPSDNAVLWFLRAVLPLHPRTTTKLNAPVPPQLRPFHWRNVRCCRSPFTSKPFVSATGRHYWSTTCTGVQRVQGPQLQAFYLRFRLWIRLVTLELSNVSVAPGYSRPGLSQQIVQSYFRAAGEGKTDQGQEGENHYYVRYSESSATIGAYFTLDPEPSRNHKFLQGLSAQRSARHSGQTSRMSYTDTYDNHRTSTSRRSPSEVRRVGRVKLNAAAVARELLRTTHSSGVEAAHVQMSVQLAQIKIHRPKLVLPSPSSPVLRLGGHELPRVDTAEGRDEGACGPIRSAPRGAPAWVKVHGRARGGGTQSTQGVLALTQWYLRGGDGSSVMAHLLPPRVPDRRLGELNVDAGRASAHDAARLLPPLGTPVC</sequence>
<feature type="region of interest" description="Disordered" evidence="1">
    <location>
        <begin position="222"/>
        <end position="241"/>
    </location>
</feature>
<name>A0AAD7MYW8_9AGAR</name>
<evidence type="ECO:0000313" key="3">
    <source>
        <dbReference type="Proteomes" id="UP001215280"/>
    </source>
</evidence>
<feature type="region of interest" description="Disordered" evidence="1">
    <location>
        <begin position="1"/>
        <end position="45"/>
    </location>
</feature>
<comment type="caution">
    <text evidence="2">The sequence shown here is derived from an EMBL/GenBank/DDBJ whole genome shotgun (WGS) entry which is preliminary data.</text>
</comment>
<organism evidence="2 3">
    <name type="scientific">Mycena maculata</name>
    <dbReference type="NCBI Taxonomy" id="230809"/>
    <lineage>
        <taxon>Eukaryota</taxon>
        <taxon>Fungi</taxon>
        <taxon>Dikarya</taxon>
        <taxon>Basidiomycota</taxon>
        <taxon>Agaricomycotina</taxon>
        <taxon>Agaricomycetes</taxon>
        <taxon>Agaricomycetidae</taxon>
        <taxon>Agaricales</taxon>
        <taxon>Marasmiineae</taxon>
        <taxon>Mycenaceae</taxon>
        <taxon>Mycena</taxon>
    </lineage>
</organism>
<feature type="region of interest" description="Disordered" evidence="1">
    <location>
        <begin position="58"/>
        <end position="122"/>
    </location>
</feature>
<feature type="compositionally biased region" description="Basic and acidic residues" evidence="1">
    <location>
        <begin position="95"/>
        <end position="104"/>
    </location>
</feature>
<feature type="compositionally biased region" description="Basic and acidic residues" evidence="1">
    <location>
        <begin position="74"/>
        <end position="86"/>
    </location>
</feature>
<dbReference type="EMBL" id="JARJLG010000137">
    <property type="protein sequence ID" value="KAJ7738537.1"/>
    <property type="molecule type" value="Genomic_DNA"/>
</dbReference>
<evidence type="ECO:0000256" key="1">
    <source>
        <dbReference type="SAM" id="MobiDB-lite"/>
    </source>
</evidence>
<accession>A0AAD7MYW8</accession>
<protein>
    <submittedName>
        <fullName evidence="2">Uncharacterized protein</fullName>
    </submittedName>
</protein>
<dbReference type="Proteomes" id="UP001215280">
    <property type="component" value="Unassembled WGS sequence"/>
</dbReference>
<keyword evidence="3" id="KW-1185">Reference proteome</keyword>